<evidence type="ECO:0000313" key="1">
    <source>
        <dbReference type="Proteomes" id="UP000887564"/>
    </source>
</evidence>
<keyword evidence="1" id="KW-1185">Reference proteome</keyword>
<dbReference type="AlphaFoldDB" id="A0A914RC15"/>
<dbReference type="GO" id="GO:0008202">
    <property type="term" value="P:steroid metabolic process"/>
    <property type="evidence" value="ECO:0007669"/>
    <property type="project" value="TreeGrafter"/>
</dbReference>
<dbReference type="Proteomes" id="UP000887564">
    <property type="component" value="Unplaced"/>
</dbReference>
<protein>
    <submittedName>
        <fullName evidence="2">HMG box domain-containing protein</fullName>
    </submittedName>
</protein>
<organism evidence="1 2">
    <name type="scientific">Parascaris equorum</name>
    <name type="common">Equine roundworm</name>
    <dbReference type="NCBI Taxonomy" id="6256"/>
    <lineage>
        <taxon>Eukaryota</taxon>
        <taxon>Metazoa</taxon>
        <taxon>Ecdysozoa</taxon>
        <taxon>Nematoda</taxon>
        <taxon>Chromadorea</taxon>
        <taxon>Rhabditida</taxon>
        <taxon>Spirurina</taxon>
        <taxon>Ascaridomorpha</taxon>
        <taxon>Ascaridoidea</taxon>
        <taxon>Ascarididae</taxon>
        <taxon>Parascaris</taxon>
    </lineage>
</organism>
<proteinExistence type="predicted"/>
<dbReference type="PANTHER" id="PTHR43313:SF34">
    <property type="entry name" value="RETINOL DEHYDROGENASE 7"/>
    <property type="match status" value="1"/>
</dbReference>
<accession>A0A914RC15</accession>
<reference evidence="2" key="1">
    <citation type="submission" date="2022-11" db="UniProtKB">
        <authorList>
            <consortium name="WormBaseParasite"/>
        </authorList>
    </citation>
    <scope>IDENTIFICATION</scope>
</reference>
<name>A0A914RC15_PAREQ</name>
<evidence type="ECO:0000313" key="2">
    <source>
        <dbReference type="WBParaSite" id="PEQ_0000422101-mRNA-1"/>
    </source>
</evidence>
<dbReference type="PANTHER" id="PTHR43313">
    <property type="entry name" value="SHORT-CHAIN DEHYDROGENASE/REDUCTASE FAMILY 9C"/>
    <property type="match status" value="1"/>
</dbReference>
<dbReference type="GO" id="GO:0016491">
    <property type="term" value="F:oxidoreductase activity"/>
    <property type="evidence" value="ECO:0007669"/>
    <property type="project" value="TreeGrafter"/>
</dbReference>
<dbReference type="WBParaSite" id="PEQ_0000422101-mRNA-1">
    <property type="protein sequence ID" value="PEQ_0000422101-mRNA-1"/>
    <property type="gene ID" value="PEQ_0000422101"/>
</dbReference>
<sequence>MLDVKSVLGGCLDDCFKKRYRRGGSIGGGNQYELKPFGVTCCILEPGIFKTTLVNRDAMKKRIDGAWNKLTEKQREDYGVAFKDSCKTSNFISSVTEFADHMRSIWCHENTP</sequence>